<dbReference type="Proteomes" id="UP001430356">
    <property type="component" value="Unassembled WGS sequence"/>
</dbReference>
<organism evidence="3 4">
    <name type="scientific">Novymonas esmeraldas</name>
    <dbReference type="NCBI Taxonomy" id="1808958"/>
    <lineage>
        <taxon>Eukaryota</taxon>
        <taxon>Discoba</taxon>
        <taxon>Euglenozoa</taxon>
        <taxon>Kinetoplastea</taxon>
        <taxon>Metakinetoplastina</taxon>
        <taxon>Trypanosomatida</taxon>
        <taxon>Trypanosomatidae</taxon>
        <taxon>Novymonas</taxon>
    </lineage>
</organism>
<dbReference type="Gene3D" id="3.40.50.850">
    <property type="entry name" value="Isochorismatase-like"/>
    <property type="match status" value="1"/>
</dbReference>
<dbReference type="AlphaFoldDB" id="A0AAW0FBK6"/>
<reference evidence="3 4" key="1">
    <citation type="journal article" date="2021" name="MBio">
        <title>A New Model Trypanosomatid, Novymonas esmeraldas: Genomic Perception of Its 'Candidatus Pandoraea novymonadis' Endosymbiont.</title>
        <authorList>
            <person name="Zakharova A."/>
            <person name="Saura A."/>
            <person name="Butenko A."/>
            <person name="Podesvova L."/>
            <person name="Warmusova S."/>
            <person name="Kostygov A.Y."/>
            <person name="Nenarokova A."/>
            <person name="Lukes J."/>
            <person name="Opperdoes F.R."/>
            <person name="Yurchenko V."/>
        </authorList>
    </citation>
    <scope>NUCLEOTIDE SEQUENCE [LARGE SCALE GENOMIC DNA]</scope>
    <source>
        <strain evidence="3 4">E262AT.01</strain>
    </source>
</reference>
<evidence type="ECO:0000259" key="2">
    <source>
        <dbReference type="Pfam" id="PF00857"/>
    </source>
</evidence>
<dbReference type="EMBL" id="JAECZO010000021">
    <property type="protein sequence ID" value="KAK7201854.1"/>
    <property type="molecule type" value="Genomic_DNA"/>
</dbReference>
<dbReference type="SUPFAM" id="SSF52499">
    <property type="entry name" value="Isochorismatase-like hydrolases"/>
    <property type="match status" value="1"/>
</dbReference>
<feature type="domain" description="Isochorismatase-like" evidence="2">
    <location>
        <begin position="19"/>
        <end position="165"/>
    </location>
</feature>
<keyword evidence="4" id="KW-1185">Reference proteome</keyword>
<dbReference type="InterPro" id="IPR050993">
    <property type="entry name" value="Isochorismatase_domain"/>
</dbReference>
<gene>
    <name evidence="3" type="ORF">NESM_000252500</name>
</gene>
<comment type="caution">
    <text evidence="3">The sequence shown here is derived from an EMBL/GenBank/DDBJ whole genome shotgun (WGS) entry which is preliminary data.</text>
</comment>
<accession>A0AAW0FBK6</accession>
<dbReference type="InterPro" id="IPR036380">
    <property type="entry name" value="Isochorismatase-like_sf"/>
</dbReference>
<comment type="similarity">
    <text evidence="1">Belongs to the isochorismatase family.</text>
</comment>
<proteinExistence type="inferred from homology"/>
<name>A0AAW0FBK6_9TRYP</name>
<evidence type="ECO:0000313" key="3">
    <source>
        <dbReference type="EMBL" id="KAK7201854.1"/>
    </source>
</evidence>
<sequence length="241" mass="26293">MMLSEHSRLVQKFDTCRTAFMLCDVQEKVEPHISNFHDAVHVANAMAAIHEILGPERSVFAVTEQYPRGVGHVHPAIRLPADAIIAEKVQSSMLVPTLRPHILGDAERGIAPVQQVFLWGHETHGCVLQTADELLTHGIRVAILVDGCAAQLPEMHDVAVLQMAHWDGLMLTTTISAVMQLTRSDPRHVKSVLNTLKQFVSDSEATREPAATVAHGDATATFDSRPAVALDAPSAWCGMDH</sequence>
<dbReference type="PANTHER" id="PTHR14119:SF3">
    <property type="entry name" value="ISOCHORISMATASE DOMAIN-CONTAINING PROTEIN 2"/>
    <property type="match status" value="1"/>
</dbReference>
<evidence type="ECO:0000256" key="1">
    <source>
        <dbReference type="ARBA" id="ARBA00006336"/>
    </source>
</evidence>
<dbReference type="InterPro" id="IPR000868">
    <property type="entry name" value="Isochorismatase-like_dom"/>
</dbReference>
<evidence type="ECO:0000313" key="4">
    <source>
        <dbReference type="Proteomes" id="UP001430356"/>
    </source>
</evidence>
<dbReference type="Pfam" id="PF00857">
    <property type="entry name" value="Isochorismatase"/>
    <property type="match status" value="1"/>
</dbReference>
<protein>
    <submittedName>
        <fullName evidence="3">Isochorismatase family</fullName>
    </submittedName>
</protein>
<dbReference type="PANTHER" id="PTHR14119">
    <property type="entry name" value="HYDROLASE"/>
    <property type="match status" value="1"/>
</dbReference>